<accession>A0A7S1FZW3</accession>
<feature type="region of interest" description="Disordered" evidence="1">
    <location>
        <begin position="34"/>
        <end position="65"/>
    </location>
</feature>
<name>A0A7S1FZW3_9STRA</name>
<evidence type="ECO:0000256" key="2">
    <source>
        <dbReference type="SAM" id="Phobius"/>
    </source>
</evidence>
<organism evidence="3">
    <name type="scientific">Corethron hystrix</name>
    <dbReference type="NCBI Taxonomy" id="216773"/>
    <lineage>
        <taxon>Eukaryota</taxon>
        <taxon>Sar</taxon>
        <taxon>Stramenopiles</taxon>
        <taxon>Ochrophyta</taxon>
        <taxon>Bacillariophyta</taxon>
        <taxon>Coscinodiscophyceae</taxon>
        <taxon>Corethrophycidae</taxon>
        <taxon>Corethrales</taxon>
        <taxon>Corethraceae</taxon>
        <taxon>Corethron</taxon>
    </lineage>
</organism>
<evidence type="ECO:0000313" key="3">
    <source>
        <dbReference type="EMBL" id="CAD8898908.1"/>
    </source>
</evidence>
<gene>
    <name evidence="3" type="ORF">CHYS00102_LOCUS26124</name>
</gene>
<evidence type="ECO:0000256" key="1">
    <source>
        <dbReference type="SAM" id="MobiDB-lite"/>
    </source>
</evidence>
<feature type="transmembrane region" description="Helical" evidence="2">
    <location>
        <begin position="6"/>
        <end position="32"/>
    </location>
</feature>
<proteinExistence type="predicted"/>
<sequence length="322" mass="36848">MNIRSLYPSFLIVVIFTVLCTFYHSSVLMLSLSSDSSSNQTRSPSASEDNISPPSPPSPSNHTRYRINTTASLDVRYGLIHMPRTAGSDINALLALRYEGVCGNKGNSNRSSLAKKNSTKRNRNVNKIMKKDYVLATFKKCNYVAMEWSSRYWVKVFGQENRPLELHLPCRDPLDHFLSMCNLRAVNFTCNGSWNHSIRPQIERCLGKWGGKIFAARFTSTKAFEHPNINLKCFHSPEGFDGYVDYMDARLRKKPVAPEYIRHARRGLPRNKAKECLWKRKAQALLVQNFLVKKSLYSNYFQFCDKCLGSENDLLADNLLKK</sequence>
<dbReference type="AlphaFoldDB" id="A0A7S1FZW3"/>
<dbReference type="EMBL" id="HBFR01035814">
    <property type="protein sequence ID" value="CAD8898908.1"/>
    <property type="molecule type" value="Transcribed_RNA"/>
</dbReference>
<keyword evidence="2" id="KW-0812">Transmembrane</keyword>
<keyword evidence="2" id="KW-0472">Membrane</keyword>
<keyword evidence="2" id="KW-1133">Transmembrane helix</keyword>
<reference evidence="3" key="1">
    <citation type="submission" date="2021-01" db="EMBL/GenBank/DDBJ databases">
        <authorList>
            <person name="Corre E."/>
            <person name="Pelletier E."/>
            <person name="Niang G."/>
            <person name="Scheremetjew M."/>
            <person name="Finn R."/>
            <person name="Kale V."/>
            <person name="Holt S."/>
            <person name="Cochrane G."/>
            <person name="Meng A."/>
            <person name="Brown T."/>
            <person name="Cohen L."/>
        </authorList>
    </citation>
    <scope>NUCLEOTIDE SEQUENCE</scope>
    <source>
        <strain evidence="3">308</strain>
    </source>
</reference>
<feature type="compositionally biased region" description="Low complexity" evidence="1">
    <location>
        <begin position="34"/>
        <end position="45"/>
    </location>
</feature>
<protein>
    <submittedName>
        <fullName evidence="3">Uncharacterized protein</fullName>
    </submittedName>
</protein>